<protein>
    <submittedName>
        <fullName evidence="1">Uncharacterized protein</fullName>
    </submittedName>
</protein>
<accession>A0A0J8GUD3</accession>
<dbReference type="Proteomes" id="UP000037600">
    <property type="component" value="Unassembled WGS sequence"/>
</dbReference>
<comment type="caution">
    <text evidence="1">The sequence shown here is derived from an EMBL/GenBank/DDBJ whole genome shotgun (WGS) entry which is preliminary data.</text>
</comment>
<dbReference type="Pfam" id="PF15575">
    <property type="entry name" value="Imm49"/>
    <property type="match status" value="1"/>
</dbReference>
<proteinExistence type="predicted"/>
<name>A0A0J8GUD3_9ALTE</name>
<keyword evidence="2" id="KW-1185">Reference proteome</keyword>
<dbReference type="RefSeq" id="WP_048692771.1">
    <property type="nucleotide sequence ID" value="NZ_KQ130492.1"/>
</dbReference>
<dbReference type="STRING" id="1513271.XM47_11970"/>
<evidence type="ECO:0000313" key="2">
    <source>
        <dbReference type="Proteomes" id="UP000037600"/>
    </source>
</evidence>
<dbReference type="EMBL" id="LAZL01000018">
    <property type="protein sequence ID" value="KMT64919.1"/>
    <property type="molecule type" value="Genomic_DNA"/>
</dbReference>
<reference evidence="1 2" key="1">
    <citation type="submission" date="2015-04" db="EMBL/GenBank/DDBJ databases">
        <title>Draft Genome Sequence of the Novel Agar-Digesting Marine Bacterium Q1.</title>
        <authorList>
            <person name="Li Y."/>
            <person name="Li D."/>
            <person name="Chen G."/>
            <person name="Du Z."/>
        </authorList>
    </citation>
    <scope>NUCLEOTIDE SEQUENCE [LARGE SCALE GENOMIC DNA]</scope>
    <source>
        <strain evidence="1 2">Q1</strain>
    </source>
</reference>
<evidence type="ECO:0000313" key="1">
    <source>
        <dbReference type="EMBL" id="KMT64919.1"/>
    </source>
</evidence>
<dbReference type="AlphaFoldDB" id="A0A0J8GUD3"/>
<organism evidence="1 2">
    <name type="scientific">Catenovulum maritimum</name>
    <dbReference type="NCBI Taxonomy" id="1513271"/>
    <lineage>
        <taxon>Bacteria</taxon>
        <taxon>Pseudomonadati</taxon>
        <taxon>Pseudomonadota</taxon>
        <taxon>Gammaproteobacteria</taxon>
        <taxon>Alteromonadales</taxon>
        <taxon>Alteromonadaceae</taxon>
        <taxon>Catenovulum</taxon>
    </lineage>
</organism>
<dbReference type="InterPro" id="IPR029074">
    <property type="entry name" value="Imm49"/>
</dbReference>
<gene>
    <name evidence="1" type="ORF">XM47_11970</name>
</gene>
<sequence length="307" mass="35232">MQHFQTKLNADWCYKNRSERMNYVFSDSGLRSRYSKDAQGRVYSDGNSFFECAAAAWLANKPKETIVYWLYQAHIAKQAHFYWVLNPDKVHSCTLQELDITLSGKKMLNWSDVHDWQDALTLAIIFNDQAALANLMQYESRDFIHPKAEGTKLPFMHAYCDLLKGFFNPQANLKNLVQAVADTSQPDNIPNIKRSLVYNVMLPFADLMLAIVANNKERFSLTMQKAIKSHVTHFNDSVHDGLEIGWLSMPLCAVAAIAYRQCGFKPEPNPYFPDWLVYGDFDVNVPKPDIDIRPLSEQKLEAEPLNK</sequence>
<dbReference type="OrthoDB" id="6379120at2"/>